<dbReference type="AlphaFoldDB" id="A0A5N4A221"/>
<gene>
    <name evidence="4" type="ORF">PPYR_03118</name>
</gene>
<evidence type="ECO:0000256" key="1">
    <source>
        <dbReference type="SAM" id="Phobius"/>
    </source>
</evidence>
<keyword evidence="5" id="KW-1185">Reference proteome</keyword>
<comment type="caution">
    <text evidence="4">The sequence shown here is derived from an EMBL/GenBank/DDBJ whole genome shotgun (WGS) entry which is preliminary data.</text>
</comment>
<name>A0A5N4A221_PHOPY</name>
<evidence type="ECO:0000313" key="5">
    <source>
        <dbReference type="Proteomes" id="UP000327044"/>
    </source>
</evidence>
<dbReference type="SMART" id="SM00703">
    <property type="entry name" value="NRF"/>
    <property type="match status" value="1"/>
</dbReference>
<dbReference type="PANTHER" id="PTHR11161">
    <property type="entry name" value="O-ACYLTRANSFERASE"/>
    <property type="match status" value="1"/>
</dbReference>
<dbReference type="Pfam" id="PF01757">
    <property type="entry name" value="Acyl_transf_3"/>
    <property type="match status" value="1"/>
</dbReference>
<dbReference type="Pfam" id="PF20146">
    <property type="entry name" value="NRF"/>
    <property type="match status" value="1"/>
</dbReference>
<feature type="transmembrane region" description="Helical" evidence="1">
    <location>
        <begin position="336"/>
        <end position="357"/>
    </location>
</feature>
<dbReference type="PANTHER" id="PTHR11161:SF0">
    <property type="entry name" value="O-ACYLTRANSFERASE LIKE PROTEIN"/>
    <property type="match status" value="1"/>
</dbReference>
<feature type="transmembrane region" description="Helical" evidence="1">
    <location>
        <begin position="299"/>
        <end position="316"/>
    </location>
</feature>
<organism evidence="4 5">
    <name type="scientific">Photinus pyralis</name>
    <name type="common">Common eastern firefly</name>
    <name type="synonym">Lampyris pyralis</name>
    <dbReference type="NCBI Taxonomy" id="7054"/>
    <lineage>
        <taxon>Eukaryota</taxon>
        <taxon>Metazoa</taxon>
        <taxon>Ecdysozoa</taxon>
        <taxon>Arthropoda</taxon>
        <taxon>Hexapoda</taxon>
        <taxon>Insecta</taxon>
        <taxon>Pterygota</taxon>
        <taxon>Neoptera</taxon>
        <taxon>Endopterygota</taxon>
        <taxon>Coleoptera</taxon>
        <taxon>Polyphaga</taxon>
        <taxon>Elateriformia</taxon>
        <taxon>Elateroidea</taxon>
        <taxon>Lampyridae</taxon>
        <taxon>Lampyrinae</taxon>
        <taxon>Photinus</taxon>
    </lineage>
</organism>
<dbReference type="GO" id="GO:0016747">
    <property type="term" value="F:acyltransferase activity, transferring groups other than amino-acyl groups"/>
    <property type="evidence" value="ECO:0007669"/>
    <property type="project" value="InterPro"/>
</dbReference>
<evidence type="ECO:0000256" key="2">
    <source>
        <dbReference type="SAM" id="SignalP"/>
    </source>
</evidence>
<accession>A0A5N4A221</accession>
<feature type="transmembrane region" description="Helical" evidence="1">
    <location>
        <begin position="424"/>
        <end position="446"/>
    </location>
</feature>
<dbReference type="InterPro" id="IPR002656">
    <property type="entry name" value="Acyl_transf_3_dom"/>
</dbReference>
<feature type="chain" id="PRO_5024317458" description="Nose resistant-to-fluoxetine protein N-terminal domain-containing protein" evidence="2">
    <location>
        <begin position="19"/>
        <end position="457"/>
    </location>
</feature>
<keyword evidence="1" id="KW-1133">Transmembrane helix</keyword>
<evidence type="ECO:0000259" key="3">
    <source>
        <dbReference type="SMART" id="SM00703"/>
    </source>
</evidence>
<feature type="domain" description="Nose resistant-to-fluoxetine protein N-terminal" evidence="3">
    <location>
        <begin position="50"/>
        <end position="179"/>
    </location>
</feature>
<reference evidence="4 5" key="1">
    <citation type="journal article" date="2018" name="Elife">
        <title>Firefly genomes illuminate parallel origins of bioluminescence in beetles.</title>
        <authorList>
            <person name="Fallon T.R."/>
            <person name="Lower S.E."/>
            <person name="Chang C.H."/>
            <person name="Bessho-Uehara M."/>
            <person name="Martin G.J."/>
            <person name="Bewick A.J."/>
            <person name="Behringer M."/>
            <person name="Debat H.J."/>
            <person name="Wong I."/>
            <person name="Day J.C."/>
            <person name="Suvorov A."/>
            <person name="Silva C.J."/>
            <person name="Stanger-Hall K.F."/>
            <person name="Hall D.W."/>
            <person name="Schmitz R.J."/>
            <person name="Nelson D.R."/>
            <person name="Lewis S.M."/>
            <person name="Shigenobu S."/>
            <person name="Bybee S.M."/>
            <person name="Larracuente A.M."/>
            <person name="Oba Y."/>
            <person name="Weng J.K."/>
        </authorList>
    </citation>
    <scope>NUCLEOTIDE SEQUENCE [LARGE SCALE GENOMIC DNA]</scope>
    <source>
        <strain evidence="4">1611_PpyrPB1</strain>
        <tissue evidence="4">Whole body</tissue>
    </source>
</reference>
<dbReference type="Proteomes" id="UP000327044">
    <property type="component" value="Unassembled WGS sequence"/>
</dbReference>
<sequence>MAPQKLLCLILLVAGTKGDVFDYNFEALSSPRMLSDALESFLLLNATAVSWNCSVQLSEYVVGLRSREEWALKMYDSNGKLPAGVLDGNLAELGSFDECLYVTKLNEEPKGSSFTGQYCMGSIHVNATQNISAEIKLPERLNLMVFSTCLPDACSATDVQNLIRGFGINLTTYDTYCQILAERPELDVGGIFGLTIFVCLALLMVASTIYDLRKKFLEKKTPNALLSAFSVYTNLKNIFNTKSASKEITCLHGLRSIAIIVVIAFHRYLNSFGIKYRNDFYINHWVHQTQNMPLVKSDFALDVFFFLSGSMITYGFCQKMARQQRFRIMLHYVNRYVRLTPSMAIVALFVATVTKYLGSGPLWPDFNENIIEPCVHSWWYNMLYIQIFTLPMCLPHSWYVAVDFEFFLLTPLLLIPLRRWPMKALVTTAFLDVCCVAFVFALAWIAEFRVATQYNNL</sequence>
<evidence type="ECO:0000313" key="4">
    <source>
        <dbReference type="EMBL" id="KAB0791318.1"/>
    </source>
</evidence>
<dbReference type="InParanoid" id="A0A5N4A221"/>
<dbReference type="InterPro" id="IPR006621">
    <property type="entry name" value="Nose-resist-to-fluoxetine_N"/>
</dbReference>
<dbReference type="EMBL" id="VVIM01000011">
    <property type="protein sequence ID" value="KAB0791318.1"/>
    <property type="molecule type" value="Genomic_DNA"/>
</dbReference>
<keyword evidence="1" id="KW-0472">Membrane</keyword>
<protein>
    <recommendedName>
        <fullName evidence="3">Nose resistant-to-fluoxetine protein N-terminal domain-containing protein</fullName>
    </recommendedName>
</protein>
<proteinExistence type="predicted"/>
<feature type="transmembrane region" description="Helical" evidence="1">
    <location>
        <begin position="188"/>
        <end position="210"/>
    </location>
</feature>
<feature type="signal peptide" evidence="2">
    <location>
        <begin position="1"/>
        <end position="18"/>
    </location>
</feature>
<feature type="transmembrane region" description="Helical" evidence="1">
    <location>
        <begin position="248"/>
        <end position="269"/>
    </location>
</feature>
<dbReference type="InterPro" id="IPR052728">
    <property type="entry name" value="O2_lipid_transport_reg"/>
</dbReference>
<keyword evidence="1" id="KW-0812">Transmembrane</keyword>
<dbReference type="OrthoDB" id="118951at2759"/>
<keyword evidence="2" id="KW-0732">Signal</keyword>
<feature type="transmembrane region" description="Helical" evidence="1">
    <location>
        <begin position="398"/>
        <end position="417"/>
    </location>
</feature>